<gene>
    <name evidence="4" type="ORF">IC627_05880</name>
    <name evidence="3" type="ORF">PDPUS_1_02056</name>
</gene>
<dbReference type="InterPro" id="IPR053147">
    <property type="entry name" value="Hsp_HslJ-like"/>
</dbReference>
<reference evidence="5" key="2">
    <citation type="submission" date="2017-05" db="EMBL/GenBank/DDBJ databases">
        <title>Whole genome sequence of fish pathogenic bacteria, Photobacterium damselae subsp. piscicida, strain 91-197, isolated from hybrid striped bass (Morone sp.) in USA.</title>
        <authorList>
            <person name="Teru Y."/>
            <person name="Hikima J."/>
            <person name="Kono T."/>
            <person name="Sakai M."/>
            <person name="Takano T."/>
            <person name="Hawke J.P."/>
            <person name="Takeyama H."/>
            <person name="Aoki T."/>
        </authorList>
    </citation>
    <scope>NUCLEOTIDE SEQUENCE [LARGE SCALE GENOMIC DNA]</scope>
    <source>
        <strain evidence="5">91-197</strain>
    </source>
</reference>
<reference evidence="3" key="1">
    <citation type="journal article" date="2017" name="Genome Announc.">
        <title>Whole-Genome Sequence of Photobacterium damselae subsp. piscicida Strain 91-197, Isolated from Hybrid Striped Bass (Morone sp.) in the United States.</title>
        <authorList>
            <person name="Teru Y."/>
            <person name="Hikima J."/>
            <person name="Kono T."/>
            <person name="Sakai M."/>
            <person name="Takano T."/>
            <person name="Hawke J.P."/>
            <person name="Takeyama H."/>
            <person name="Aoki T."/>
        </authorList>
    </citation>
    <scope>NUCLEOTIDE SEQUENCE</scope>
    <source>
        <strain evidence="3">91-197</strain>
    </source>
</reference>
<dbReference type="InterPro" id="IPR005184">
    <property type="entry name" value="DUF306_Meta_HslJ"/>
</dbReference>
<dbReference type="EMBL" id="CP061854">
    <property type="protein sequence ID" value="QOD57467.1"/>
    <property type="molecule type" value="Genomic_DNA"/>
</dbReference>
<evidence type="ECO:0000313" key="5">
    <source>
        <dbReference type="Proteomes" id="UP000218676"/>
    </source>
</evidence>
<organism evidence="3 5">
    <name type="scientific">Photobacterium damsela subsp. piscicida</name>
    <name type="common">Pasteurella piscicida</name>
    <dbReference type="NCBI Taxonomy" id="38294"/>
    <lineage>
        <taxon>Bacteria</taxon>
        <taxon>Pseudomonadati</taxon>
        <taxon>Pseudomonadota</taxon>
        <taxon>Gammaproteobacteria</taxon>
        <taxon>Vibrionales</taxon>
        <taxon>Vibrionaceae</taxon>
        <taxon>Photobacterium</taxon>
    </lineage>
</organism>
<reference evidence="4 6" key="3">
    <citation type="submission" date="2020-09" db="EMBL/GenBank/DDBJ databases">
        <title>Complete, closed and curated genome sequences of Photobacterium damselae subsp. piscicida isolates from Australia indicate localised evolution and additional plasmid-borne pathogenicity mechanisms.</title>
        <authorList>
            <person name="Baseggio L."/>
            <person name="Silayeva O."/>
            <person name="Buller N."/>
            <person name="Landos M."/>
            <person name="Engelstaedter J."/>
            <person name="Barnes A.C."/>
        </authorList>
    </citation>
    <scope>NUCLEOTIDE SEQUENCE [LARGE SCALE GENOMIC DNA]</scope>
    <source>
        <strain evidence="4 6">AS-16-0540-1</strain>
    </source>
</reference>
<dbReference type="Pfam" id="PF03724">
    <property type="entry name" value="META"/>
    <property type="match status" value="1"/>
</dbReference>
<proteinExistence type="predicted"/>
<protein>
    <submittedName>
        <fullName evidence="3">Heat shock protein HslJ</fullName>
    </submittedName>
    <submittedName>
        <fullName evidence="4">META domain-containing protein</fullName>
    </submittedName>
</protein>
<evidence type="ECO:0000313" key="4">
    <source>
        <dbReference type="EMBL" id="QOD57467.1"/>
    </source>
</evidence>
<feature type="signal peptide" evidence="1">
    <location>
        <begin position="1"/>
        <end position="19"/>
    </location>
</feature>
<sequence>MKKRLLTVLALPMMLAACASNNVNTPAKPATAAELTGQTWVLTEVDNQVLNMAEPDVAPTLELSKDLGASGHSGCNRYFGQAELKDGQLRIEKMGMTMMACPEPAMLVEGTITEALSNWSTAKVAGDTLTLQSPKHKLTFTRKAENQDAE</sequence>
<dbReference type="PANTHER" id="PTHR35535">
    <property type="entry name" value="HEAT SHOCK PROTEIN HSLJ"/>
    <property type="match status" value="1"/>
</dbReference>
<keyword evidence="1" id="KW-0732">Signal</keyword>
<evidence type="ECO:0000256" key="1">
    <source>
        <dbReference type="SAM" id="SignalP"/>
    </source>
</evidence>
<feature type="chain" id="PRO_5011397501" evidence="1">
    <location>
        <begin position="20"/>
        <end position="150"/>
    </location>
</feature>
<evidence type="ECO:0000313" key="6">
    <source>
        <dbReference type="Proteomes" id="UP000516656"/>
    </source>
</evidence>
<name>A0A1Q9H5X1_PHODP</name>
<dbReference type="InterPro" id="IPR038670">
    <property type="entry name" value="HslJ-like_sf"/>
</dbReference>
<accession>A0A1Q9H5X1</accession>
<dbReference type="Gene3D" id="2.40.128.270">
    <property type="match status" value="1"/>
</dbReference>
<evidence type="ECO:0000259" key="2">
    <source>
        <dbReference type="Pfam" id="PF03724"/>
    </source>
</evidence>
<dbReference type="AlphaFoldDB" id="A0A1Q9H5X1"/>
<evidence type="ECO:0000313" key="3">
    <source>
        <dbReference type="EMBL" id="BAX53430.1"/>
    </source>
</evidence>
<dbReference type="GeneID" id="93398115"/>
<dbReference type="Proteomes" id="UP000516656">
    <property type="component" value="Chromosome 1"/>
</dbReference>
<dbReference type="RefSeq" id="WP_005298686.1">
    <property type="nucleotide sequence ID" value="NZ_AP018045.1"/>
</dbReference>
<feature type="domain" description="DUF306" evidence="2">
    <location>
        <begin position="33"/>
        <end position="137"/>
    </location>
</feature>
<dbReference type="PROSITE" id="PS51257">
    <property type="entry name" value="PROKAR_LIPOPROTEIN"/>
    <property type="match status" value="1"/>
</dbReference>
<dbReference type="Proteomes" id="UP000218676">
    <property type="component" value="Chromosome 1"/>
</dbReference>
<keyword evidence="3" id="KW-0346">Stress response</keyword>
<dbReference type="PANTHER" id="PTHR35535:SF1">
    <property type="entry name" value="HEAT SHOCK PROTEIN HSLJ"/>
    <property type="match status" value="1"/>
</dbReference>
<dbReference type="EMBL" id="AP018045">
    <property type="protein sequence ID" value="BAX53430.1"/>
    <property type="molecule type" value="Genomic_DNA"/>
</dbReference>